<dbReference type="InterPro" id="IPR003870">
    <property type="entry name" value="DUF222"/>
</dbReference>
<evidence type="ECO:0000259" key="3">
    <source>
        <dbReference type="SMART" id="SM00507"/>
    </source>
</evidence>
<comment type="similarity">
    <text evidence="1">Belongs to the Rv1128c/1148c/1588c/1702c/1945/3466 family.</text>
</comment>
<accession>A0A365H686</accession>
<dbReference type="AlphaFoldDB" id="A0A365H686"/>
<evidence type="ECO:0000256" key="1">
    <source>
        <dbReference type="ARBA" id="ARBA00023450"/>
    </source>
</evidence>
<protein>
    <recommendedName>
        <fullName evidence="3">HNH nuclease domain-containing protein</fullName>
    </recommendedName>
</protein>
<reference evidence="4 5" key="1">
    <citation type="submission" date="2018-06" db="EMBL/GenBank/DDBJ databases">
        <title>Actinomadura craniellae sp. nov. isolated from marine sponge Craniella sp.</title>
        <authorList>
            <person name="Li L."/>
            <person name="Xu Q.H."/>
            <person name="Lin H.W."/>
            <person name="Lu Y.H."/>
        </authorList>
    </citation>
    <scope>NUCLEOTIDE SEQUENCE [LARGE SCALE GENOMIC DNA]</scope>
    <source>
        <strain evidence="4 5">LHW63021</strain>
    </source>
</reference>
<keyword evidence="5" id="KW-1185">Reference proteome</keyword>
<gene>
    <name evidence="4" type="ORF">DPM19_12340</name>
</gene>
<feature type="domain" description="HNH nuclease" evidence="3">
    <location>
        <begin position="596"/>
        <end position="648"/>
    </location>
</feature>
<evidence type="ECO:0000256" key="2">
    <source>
        <dbReference type="SAM" id="MobiDB-lite"/>
    </source>
</evidence>
<dbReference type="InterPro" id="IPR002711">
    <property type="entry name" value="HNH"/>
</dbReference>
<dbReference type="GO" id="GO:0004519">
    <property type="term" value="F:endonuclease activity"/>
    <property type="evidence" value="ECO:0007669"/>
    <property type="project" value="InterPro"/>
</dbReference>
<feature type="region of interest" description="Disordered" evidence="2">
    <location>
        <begin position="404"/>
        <end position="591"/>
    </location>
</feature>
<dbReference type="Proteomes" id="UP000251891">
    <property type="component" value="Unassembled WGS sequence"/>
</dbReference>
<sequence length="702" mass="74068">MRAGSRHPSSRPGRDPPGRVAWCRGEPGRVPGPAIRRPAQPGVRPAGRKPCESHCAEWPACYCVNICSNPAEVGQVLSEVVPQGGAVLPEALAELPPGPELAAALALVDVTRLSGYDTVVMLRARARQVAHEQAGLYAVLVAVADRVGDEIAGLPGVCDTDLTKFATAEVAAALTMPKSTAGGVLEDAWLIVERLPAVHSALLDGLIDVPRAKVFVRETRTLPEPTARQVTAQVLPDAPALTTGQLAYRLRRLAMEADPEVRRCNYEQGVAECKVTAGTSWDGTAYLTGSGLPVGPAAAAYERVDAIARATKRSGDTRPMDQIRADVYLGLLDGTWNGPGPVARRGVVELTADLPTLLGLADRVADLDGWGPVIADIARQITTQAARTPDTTWTYSVTDPITGRLLHHGTTRQRPTGPGGTTSSATPWLEGDAPRSEAGALRSEGGAARPEAGALRSEGGAVRPAGGVTQTEGGVSQPEGGASQPGVGVTRSEGDASCPEGGAIRPTTASAPYVTGPAIRPRSTDPIRAMDSCEPAEQSTPGTEDPHRDFHGTSTGPARAVNPPVPAKPSEPVTAGDLDERAAPPWRDPRRFLTPRDRAYVIARDRTCRGPGCRVPARRAEIDHIVPHAHGGPTTPDNTDAKCPWCHDLKDAGWTVTRDARGWTTWISPLGHLYRRPPESITPPADLSPAERCLATILDRRS</sequence>
<dbReference type="Gene3D" id="1.10.30.50">
    <property type="match status" value="1"/>
</dbReference>
<proteinExistence type="inferred from homology"/>
<comment type="caution">
    <text evidence="4">The sequence shown here is derived from an EMBL/GenBank/DDBJ whole genome shotgun (WGS) entry which is preliminary data.</text>
</comment>
<dbReference type="EMBL" id="QLYX01000005">
    <property type="protein sequence ID" value="RAY14559.1"/>
    <property type="molecule type" value="Genomic_DNA"/>
</dbReference>
<dbReference type="GO" id="GO:0008270">
    <property type="term" value="F:zinc ion binding"/>
    <property type="evidence" value="ECO:0007669"/>
    <property type="project" value="InterPro"/>
</dbReference>
<dbReference type="SMART" id="SM00507">
    <property type="entry name" value="HNHc"/>
    <property type="match status" value="1"/>
</dbReference>
<evidence type="ECO:0000313" key="5">
    <source>
        <dbReference type="Proteomes" id="UP000251891"/>
    </source>
</evidence>
<organism evidence="4 5">
    <name type="scientific">Actinomadura craniellae</name>
    <dbReference type="NCBI Taxonomy" id="2231787"/>
    <lineage>
        <taxon>Bacteria</taxon>
        <taxon>Bacillati</taxon>
        <taxon>Actinomycetota</taxon>
        <taxon>Actinomycetes</taxon>
        <taxon>Streptosporangiales</taxon>
        <taxon>Thermomonosporaceae</taxon>
        <taxon>Actinomadura</taxon>
    </lineage>
</organism>
<dbReference type="CDD" id="cd00085">
    <property type="entry name" value="HNHc"/>
    <property type="match status" value="1"/>
</dbReference>
<feature type="compositionally biased region" description="Basic and acidic residues" evidence="2">
    <location>
        <begin position="578"/>
        <end position="591"/>
    </location>
</feature>
<evidence type="ECO:0000313" key="4">
    <source>
        <dbReference type="EMBL" id="RAY14559.1"/>
    </source>
</evidence>
<dbReference type="Pfam" id="PF01844">
    <property type="entry name" value="HNH"/>
    <property type="match status" value="1"/>
</dbReference>
<dbReference type="Pfam" id="PF02720">
    <property type="entry name" value="DUF222"/>
    <property type="match status" value="1"/>
</dbReference>
<name>A0A365H686_9ACTN</name>
<feature type="region of interest" description="Disordered" evidence="2">
    <location>
        <begin position="1"/>
        <end position="47"/>
    </location>
</feature>
<dbReference type="GO" id="GO:0003676">
    <property type="term" value="F:nucleic acid binding"/>
    <property type="evidence" value="ECO:0007669"/>
    <property type="project" value="InterPro"/>
</dbReference>
<dbReference type="InterPro" id="IPR003615">
    <property type="entry name" value="HNH_nuc"/>
</dbReference>